<accession>A0A955LLH4</accession>
<dbReference type="PANTHER" id="PTHR38011">
    <property type="entry name" value="DIHYDROFOLATE REDUCTASE FAMILY PROTEIN (AFU_ORTHOLOGUE AFUA_8G06820)"/>
    <property type="match status" value="1"/>
</dbReference>
<dbReference type="InterPro" id="IPR050765">
    <property type="entry name" value="Riboflavin_Biosynth_HTPR"/>
</dbReference>
<dbReference type="AlphaFoldDB" id="A0A955LLH4"/>
<dbReference type="GO" id="GO:0008703">
    <property type="term" value="F:5-amino-6-(5-phosphoribosylamino)uracil reductase activity"/>
    <property type="evidence" value="ECO:0007669"/>
    <property type="project" value="InterPro"/>
</dbReference>
<sequence>MKTILYNAVSIDGFIAGKDDDTDWVSEQDWEFFEKLAQEKGVLIYGARTYFDIGLVDGTLPIPDVLNVVMTSRNGQPHKDVEFFNGSPQDCLKILEEQGFDEVVLAGGGELNASFYAEGVIDEAILSVHPIYLGEGVRLFGDLRQPVKFDLRKTEEIPNVLVRQYYKL</sequence>
<dbReference type="Pfam" id="PF01872">
    <property type="entry name" value="RibD_C"/>
    <property type="match status" value="1"/>
</dbReference>
<gene>
    <name evidence="2" type="ORF">KC614_04430</name>
</gene>
<comment type="caution">
    <text evidence="2">The sequence shown here is derived from an EMBL/GenBank/DDBJ whole genome shotgun (WGS) entry which is preliminary data.</text>
</comment>
<dbReference type="InterPro" id="IPR002734">
    <property type="entry name" value="RibDG_C"/>
</dbReference>
<dbReference type="InterPro" id="IPR024072">
    <property type="entry name" value="DHFR-like_dom_sf"/>
</dbReference>
<protein>
    <submittedName>
        <fullName evidence="2">Dihydrofolate reductase</fullName>
    </submittedName>
</protein>
<evidence type="ECO:0000259" key="1">
    <source>
        <dbReference type="Pfam" id="PF01872"/>
    </source>
</evidence>
<reference evidence="2" key="1">
    <citation type="submission" date="2020-04" db="EMBL/GenBank/DDBJ databases">
        <authorList>
            <person name="Zhang T."/>
        </authorList>
    </citation>
    <scope>NUCLEOTIDE SEQUENCE</scope>
    <source>
        <strain evidence="2">HKST-UBA03</strain>
    </source>
</reference>
<feature type="domain" description="Bacterial bifunctional deaminase-reductase C-terminal" evidence="1">
    <location>
        <begin position="4"/>
        <end position="161"/>
    </location>
</feature>
<dbReference type="Gene3D" id="3.40.430.10">
    <property type="entry name" value="Dihydrofolate Reductase, subunit A"/>
    <property type="match status" value="1"/>
</dbReference>
<dbReference type="GO" id="GO:0009231">
    <property type="term" value="P:riboflavin biosynthetic process"/>
    <property type="evidence" value="ECO:0007669"/>
    <property type="project" value="InterPro"/>
</dbReference>
<dbReference type="Proteomes" id="UP000751518">
    <property type="component" value="Unassembled WGS sequence"/>
</dbReference>
<evidence type="ECO:0000313" key="3">
    <source>
        <dbReference type="Proteomes" id="UP000751518"/>
    </source>
</evidence>
<dbReference type="EMBL" id="JAGQKZ010000050">
    <property type="protein sequence ID" value="MCA9392414.1"/>
    <property type="molecule type" value="Genomic_DNA"/>
</dbReference>
<organism evidence="2 3">
    <name type="scientific">candidate division WWE3 bacterium</name>
    <dbReference type="NCBI Taxonomy" id="2053526"/>
    <lineage>
        <taxon>Bacteria</taxon>
        <taxon>Katanobacteria</taxon>
    </lineage>
</organism>
<proteinExistence type="predicted"/>
<dbReference type="SUPFAM" id="SSF53597">
    <property type="entry name" value="Dihydrofolate reductase-like"/>
    <property type="match status" value="1"/>
</dbReference>
<dbReference type="PANTHER" id="PTHR38011:SF11">
    <property type="entry name" value="2,5-DIAMINO-6-RIBOSYLAMINO-4(3H)-PYRIMIDINONE 5'-PHOSPHATE REDUCTASE"/>
    <property type="match status" value="1"/>
</dbReference>
<evidence type="ECO:0000313" key="2">
    <source>
        <dbReference type="EMBL" id="MCA9392414.1"/>
    </source>
</evidence>
<name>A0A955LLH4_UNCKA</name>
<reference evidence="2" key="2">
    <citation type="journal article" date="2021" name="Microbiome">
        <title>Successional dynamics and alternative stable states in a saline activated sludge microbial community over 9 years.</title>
        <authorList>
            <person name="Wang Y."/>
            <person name="Ye J."/>
            <person name="Ju F."/>
            <person name="Liu L."/>
            <person name="Boyd J.A."/>
            <person name="Deng Y."/>
            <person name="Parks D.H."/>
            <person name="Jiang X."/>
            <person name="Yin X."/>
            <person name="Woodcroft B.J."/>
            <person name="Tyson G.W."/>
            <person name="Hugenholtz P."/>
            <person name="Polz M.F."/>
            <person name="Zhang T."/>
        </authorList>
    </citation>
    <scope>NUCLEOTIDE SEQUENCE</scope>
    <source>
        <strain evidence="2">HKST-UBA03</strain>
    </source>
</reference>